<dbReference type="NCBIfam" id="TIGR01181">
    <property type="entry name" value="dTDP_gluc_dehyt"/>
    <property type="match status" value="1"/>
</dbReference>
<comment type="catalytic activity">
    <reaction evidence="1 7">
        <text>dTDP-alpha-D-glucose = dTDP-4-dehydro-6-deoxy-alpha-D-glucose + H2O</text>
        <dbReference type="Rhea" id="RHEA:17221"/>
        <dbReference type="ChEBI" id="CHEBI:15377"/>
        <dbReference type="ChEBI" id="CHEBI:57477"/>
        <dbReference type="ChEBI" id="CHEBI:57649"/>
        <dbReference type="EC" id="4.2.1.46"/>
    </reaction>
</comment>
<dbReference type="AlphaFoldDB" id="E8T5W7"/>
<evidence type="ECO:0000256" key="5">
    <source>
        <dbReference type="ARBA" id="ARBA00023027"/>
    </source>
</evidence>
<dbReference type="KEGG" id="tam:Theam_0579"/>
<evidence type="ECO:0000313" key="10">
    <source>
        <dbReference type="Proteomes" id="UP000006362"/>
    </source>
</evidence>
<evidence type="ECO:0000313" key="9">
    <source>
        <dbReference type="EMBL" id="ADU96551.1"/>
    </source>
</evidence>
<dbReference type="Pfam" id="PF16363">
    <property type="entry name" value="GDP_Man_Dehyd"/>
    <property type="match status" value="1"/>
</dbReference>
<keyword evidence="6 7" id="KW-0456">Lyase</keyword>
<keyword evidence="5" id="KW-0520">NAD</keyword>
<evidence type="ECO:0000256" key="1">
    <source>
        <dbReference type="ARBA" id="ARBA00001539"/>
    </source>
</evidence>
<keyword evidence="10" id="KW-1185">Reference proteome</keyword>
<dbReference type="GO" id="GO:0008460">
    <property type="term" value="F:dTDP-glucose 4,6-dehydratase activity"/>
    <property type="evidence" value="ECO:0007669"/>
    <property type="project" value="UniProtKB-EC"/>
</dbReference>
<dbReference type="EC" id="4.2.1.46" evidence="4 7"/>
<name>E8T5W7_THEA1</name>
<reference evidence="9" key="1">
    <citation type="submission" date="2011-01" db="EMBL/GenBank/DDBJ databases">
        <title>Complete sequence of chromosome of Thermovibrio ammonificans HB-1.</title>
        <authorList>
            <consortium name="US DOE Joint Genome Institute"/>
            <person name="Lucas S."/>
            <person name="Copeland A."/>
            <person name="Lapidus A."/>
            <person name="Cheng J.-F."/>
            <person name="Goodwin L."/>
            <person name="Pitluck S."/>
            <person name="Davenport K."/>
            <person name="Detter J.C."/>
            <person name="Han C."/>
            <person name="Tapia R."/>
            <person name="Land M."/>
            <person name="Hauser L."/>
            <person name="Kyrpides N."/>
            <person name="Ivanova N."/>
            <person name="Ovchinnikova G."/>
            <person name="Vetriani C."/>
            <person name="Woyke T."/>
        </authorList>
    </citation>
    <scope>NUCLEOTIDE SEQUENCE [LARGE SCALE GENOMIC DNA]</scope>
    <source>
        <strain evidence="9">HB-1</strain>
    </source>
</reference>
<dbReference type="PANTHER" id="PTHR43000">
    <property type="entry name" value="DTDP-D-GLUCOSE 4,6-DEHYDRATASE-RELATED"/>
    <property type="match status" value="1"/>
</dbReference>
<dbReference type="RefSeq" id="WP_013537337.1">
    <property type="nucleotide sequence ID" value="NC_014926.1"/>
</dbReference>
<gene>
    <name evidence="9" type="ordered locus">Theam_0579</name>
</gene>
<dbReference type="SUPFAM" id="SSF51735">
    <property type="entry name" value="NAD(P)-binding Rossmann-fold domains"/>
    <property type="match status" value="1"/>
</dbReference>
<dbReference type="HOGENOM" id="CLU_007383_1_14_0"/>
<dbReference type="Gene3D" id="3.40.50.720">
    <property type="entry name" value="NAD(P)-binding Rossmann-like Domain"/>
    <property type="match status" value="1"/>
</dbReference>
<dbReference type="OrthoDB" id="9801029at2"/>
<feature type="domain" description="NAD(P)-binding" evidence="8">
    <location>
        <begin position="4"/>
        <end position="301"/>
    </location>
</feature>
<dbReference type="Proteomes" id="UP000006362">
    <property type="component" value="Chromosome"/>
</dbReference>
<dbReference type="InterPro" id="IPR016040">
    <property type="entry name" value="NAD(P)-bd_dom"/>
</dbReference>
<dbReference type="CDD" id="cd05246">
    <property type="entry name" value="dTDP_GD_SDR_e"/>
    <property type="match status" value="1"/>
</dbReference>
<protein>
    <recommendedName>
        <fullName evidence="4 7">dTDP-glucose 4,6-dehydratase</fullName>
        <ecNumber evidence="4 7">4.2.1.46</ecNumber>
    </recommendedName>
</protein>
<accession>E8T5W7</accession>
<evidence type="ECO:0000256" key="7">
    <source>
        <dbReference type="RuleBase" id="RU004473"/>
    </source>
</evidence>
<proteinExistence type="inferred from homology"/>
<dbReference type="EMBL" id="CP002444">
    <property type="protein sequence ID" value="ADU96551.1"/>
    <property type="molecule type" value="Genomic_DNA"/>
</dbReference>
<evidence type="ECO:0000256" key="2">
    <source>
        <dbReference type="ARBA" id="ARBA00001911"/>
    </source>
</evidence>
<dbReference type="STRING" id="648996.Theam_0579"/>
<comment type="similarity">
    <text evidence="3 7">Belongs to the NAD(P)-dependent epimerase/dehydratase family. dTDP-glucose dehydratase subfamily.</text>
</comment>
<dbReference type="eggNOG" id="COG1088">
    <property type="taxonomic scope" value="Bacteria"/>
</dbReference>
<dbReference type="Gene3D" id="3.90.25.10">
    <property type="entry name" value="UDP-galactose 4-epimerase, domain 1"/>
    <property type="match status" value="1"/>
</dbReference>
<dbReference type="FunFam" id="3.40.50.720:FF:000304">
    <property type="entry name" value="UDP-glucose 4,6-dehydratase"/>
    <property type="match status" value="1"/>
</dbReference>
<evidence type="ECO:0000256" key="3">
    <source>
        <dbReference type="ARBA" id="ARBA00008178"/>
    </source>
</evidence>
<evidence type="ECO:0000259" key="8">
    <source>
        <dbReference type="Pfam" id="PF16363"/>
    </source>
</evidence>
<evidence type="ECO:0000256" key="6">
    <source>
        <dbReference type="ARBA" id="ARBA00023239"/>
    </source>
</evidence>
<evidence type="ECO:0000256" key="4">
    <source>
        <dbReference type="ARBA" id="ARBA00011990"/>
    </source>
</evidence>
<organism evidence="9 10">
    <name type="scientific">Thermovibrio ammonificans (strain DSM 15698 / JCM 12110 / HB-1)</name>
    <dbReference type="NCBI Taxonomy" id="648996"/>
    <lineage>
        <taxon>Bacteria</taxon>
        <taxon>Pseudomonadati</taxon>
        <taxon>Aquificota</taxon>
        <taxon>Aquificia</taxon>
        <taxon>Desulfurobacteriales</taxon>
        <taxon>Desulfurobacteriaceae</taxon>
        <taxon>Thermovibrio</taxon>
    </lineage>
</organism>
<sequence length="331" mass="37319">MKLLVTGGAGFIGSEFVRQAVERGYDVCVLDALTYAGDLERLHSVEGRYRFYRVDLTDRSRVFNVLKEEKPDVVVHFAAESHVDRSIVEPTVFVTTNVLGTQNLLDAAVEAGVEKFVNISTDEVYGEIAQGRFTEESPLNPSSPYSASKAAADMLGRAYHRTFGLPVVTVRPSNNYGPWQYPEKLIPVVVLKALLNEPIPVYGDGSNVREWLFVSDCARAVFAAVEKGEPGRVYNVGSSQEKRNIEVVKAILSILGKPESLITFVKDRPGHDYRYALDWERARRELGWEPAVKFEEGIERTVKWLVENRDWLERKLSELRSFWNRVYGGNG</sequence>
<dbReference type="InterPro" id="IPR036291">
    <property type="entry name" value="NAD(P)-bd_dom_sf"/>
</dbReference>
<dbReference type="InterPro" id="IPR005888">
    <property type="entry name" value="dTDP_Gluc_deHydtase"/>
</dbReference>
<comment type="cofactor">
    <cofactor evidence="2 7">
        <name>NAD(+)</name>
        <dbReference type="ChEBI" id="CHEBI:57540"/>
    </cofactor>
</comment>
<dbReference type="GO" id="GO:0009225">
    <property type="term" value="P:nucleotide-sugar metabolic process"/>
    <property type="evidence" value="ECO:0007669"/>
    <property type="project" value="InterPro"/>
</dbReference>